<dbReference type="PANTHER" id="PTHR30592">
    <property type="entry name" value="FORMATE DEHYDROGENASE"/>
    <property type="match status" value="1"/>
</dbReference>
<dbReference type="PANTHER" id="PTHR30592:SF1">
    <property type="entry name" value="SULFUR CARRIER PROTEIN FDHD"/>
    <property type="match status" value="1"/>
</dbReference>
<dbReference type="AlphaFoldDB" id="A0A857L0C0"/>
<dbReference type="NCBIfam" id="TIGR00129">
    <property type="entry name" value="fdhD_narQ"/>
    <property type="match status" value="1"/>
</dbReference>
<dbReference type="Gene3D" id="3.40.140.10">
    <property type="entry name" value="Cytidine Deaminase, domain 2"/>
    <property type="match status" value="1"/>
</dbReference>
<gene>
    <name evidence="1 2" type="primary">fdhD</name>
    <name evidence="2" type="ORF">GII30_17725</name>
</gene>
<dbReference type="GO" id="GO:0006777">
    <property type="term" value="P:Mo-molybdopterin cofactor biosynthetic process"/>
    <property type="evidence" value="ECO:0007669"/>
    <property type="project" value="UniProtKB-UniRule"/>
</dbReference>
<comment type="function">
    <text evidence="1">Required for formate dehydrogenase (FDH) activity. Acts as a sulfur carrier protein that transfers sulfur from IscS to the molybdenum cofactor prior to its insertion into FDH.</text>
</comment>
<dbReference type="PIRSF" id="PIRSF015626">
    <property type="entry name" value="FdhD"/>
    <property type="match status" value="1"/>
</dbReference>
<comment type="similarity">
    <text evidence="1">Belongs to the FdhD family.</text>
</comment>
<dbReference type="GO" id="GO:0097163">
    <property type="term" value="F:sulfur carrier activity"/>
    <property type="evidence" value="ECO:0007669"/>
    <property type="project" value="UniProtKB-UniRule"/>
</dbReference>
<sequence length="288" mass="30228">MGRITTRRRVTRIRGDGHIVQRPDTLAVEEPLEIRVGGQSLVVTMRTPGNDVELAAGFLVSEGVLAGADDLVTARYCAGADADGTNTYNVLDLVLAPHVPPPAPELARSFTTTSACGVCGKDSIDAISIRSSFTVADDPLTVDVATLLTFPGLLRDHQNVFDKTGGLHAAALFDGRTGEPVVVREDVGRHNAVDKVIGWALTQGLLPLRGHILQVSGRASFELVQKAVMAGIPMLSAVSAPSSLAADLADDTGLTLVGFVRGDSLVAYTRPDRLSTNSIESLASPDPS</sequence>
<dbReference type="InterPro" id="IPR016193">
    <property type="entry name" value="Cytidine_deaminase-like"/>
</dbReference>
<comment type="subcellular location">
    <subcellularLocation>
        <location evidence="1">Cytoplasm</location>
    </subcellularLocation>
</comment>
<dbReference type="NCBIfam" id="NF001943">
    <property type="entry name" value="PRK00724.1-2"/>
    <property type="match status" value="1"/>
</dbReference>
<accession>A0A857L0C0</accession>
<proteinExistence type="inferred from homology"/>
<protein>
    <recommendedName>
        <fullName evidence="1">Sulfur carrier protein FdhD</fullName>
    </recommendedName>
</protein>
<evidence type="ECO:0000256" key="1">
    <source>
        <dbReference type="HAMAP-Rule" id="MF_00187"/>
    </source>
</evidence>
<dbReference type="GO" id="GO:0005737">
    <property type="term" value="C:cytoplasm"/>
    <property type="evidence" value="ECO:0007669"/>
    <property type="project" value="UniProtKB-SubCell"/>
</dbReference>
<dbReference type="GO" id="GO:0016783">
    <property type="term" value="F:sulfurtransferase activity"/>
    <property type="evidence" value="ECO:0007669"/>
    <property type="project" value="InterPro"/>
</dbReference>
<organism evidence="2">
    <name type="scientific">Gordonia amarae</name>
    <dbReference type="NCBI Taxonomy" id="36821"/>
    <lineage>
        <taxon>Bacteria</taxon>
        <taxon>Bacillati</taxon>
        <taxon>Actinomycetota</taxon>
        <taxon>Actinomycetes</taxon>
        <taxon>Mycobacteriales</taxon>
        <taxon>Gordoniaceae</taxon>
        <taxon>Gordonia</taxon>
    </lineage>
</organism>
<reference evidence="2" key="1">
    <citation type="journal article" date="2021" name="Nat. Microbiol.">
        <title>Cocultivation of an ultrasmall environmental parasitic bacterium with lytic ability against bacteria associated with wastewater foams.</title>
        <authorList>
            <person name="Batinovic S."/>
            <person name="Rose J.J.A."/>
            <person name="Ratcliffe J."/>
            <person name="Seviour R.J."/>
            <person name="Petrovski S."/>
        </authorList>
    </citation>
    <scope>NUCLEOTIDE SEQUENCE</scope>
    <source>
        <strain evidence="2">CON44</strain>
    </source>
</reference>
<keyword evidence="1" id="KW-0501">Molybdenum cofactor biosynthesis</keyword>
<name>A0A857L0C0_9ACTN</name>
<evidence type="ECO:0000313" key="2">
    <source>
        <dbReference type="EMBL" id="QHN40741.1"/>
    </source>
</evidence>
<dbReference type="EMBL" id="CP045810">
    <property type="protein sequence ID" value="QHN40741.1"/>
    <property type="molecule type" value="Genomic_DNA"/>
</dbReference>
<dbReference type="Pfam" id="PF02634">
    <property type="entry name" value="FdhD-NarQ"/>
    <property type="match status" value="1"/>
</dbReference>
<keyword evidence="1" id="KW-0963">Cytoplasm</keyword>
<dbReference type="Gene3D" id="3.10.20.10">
    <property type="match status" value="1"/>
</dbReference>
<dbReference type="RefSeq" id="WP_213263172.1">
    <property type="nucleotide sequence ID" value="NZ_CP045804.1"/>
</dbReference>
<dbReference type="SUPFAM" id="SSF53927">
    <property type="entry name" value="Cytidine deaminase-like"/>
    <property type="match status" value="1"/>
</dbReference>
<dbReference type="InterPro" id="IPR003786">
    <property type="entry name" value="FdhD"/>
</dbReference>
<feature type="active site" description="Cysteine persulfide intermediate" evidence="1">
    <location>
        <position position="116"/>
    </location>
</feature>
<comment type="caution">
    <text evidence="1">Lacks conserved residue(s) required for the propagation of feature annotation.</text>
</comment>
<dbReference type="HAMAP" id="MF_00187">
    <property type="entry name" value="FdhD"/>
    <property type="match status" value="1"/>
</dbReference>